<organism evidence="1 2">
    <name type="scientific">Amborella trichopoda</name>
    <dbReference type="NCBI Taxonomy" id="13333"/>
    <lineage>
        <taxon>Eukaryota</taxon>
        <taxon>Viridiplantae</taxon>
        <taxon>Streptophyta</taxon>
        <taxon>Embryophyta</taxon>
        <taxon>Tracheophyta</taxon>
        <taxon>Spermatophyta</taxon>
        <taxon>Magnoliopsida</taxon>
        <taxon>Amborellales</taxon>
        <taxon>Amborellaceae</taxon>
        <taxon>Amborella</taxon>
    </lineage>
</organism>
<proteinExistence type="predicted"/>
<dbReference type="HOGENOM" id="CLU_1398095_0_0_1"/>
<gene>
    <name evidence="1" type="ORF">AMTR_s00120p00034870</name>
</gene>
<dbReference type="EMBL" id="KI395590">
    <property type="protein sequence ID" value="ERM98005.1"/>
    <property type="molecule type" value="Genomic_DNA"/>
</dbReference>
<sequence length="195" mass="22552">MGEVVYEKLWKLSKDMVFFFPFRDMFCELEQNLFIKVFGTLFNSMTERILPFRKAAFRRVVPNQPIMLQKIKGYRFQSSCWDSVLMLNDDAVNTGAPILSMQEEERQHSNKVDEENQIIFTIMGASFGEQLPKVLTALREKYGEDEQVFDDAKLLVAEIQDSVHQEVMKKVKSKNHLKPLITLLGLQPVQGVGML</sequence>
<keyword evidence="2" id="KW-1185">Reference proteome</keyword>
<dbReference type="AlphaFoldDB" id="W1NSZ1"/>
<dbReference type="Proteomes" id="UP000017836">
    <property type="component" value="Unassembled WGS sequence"/>
</dbReference>
<name>W1NSZ1_AMBTC</name>
<evidence type="ECO:0000313" key="1">
    <source>
        <dbReference type="EMBL" id="ERM98005.1"/>
    </source>
</evidence>
<dbReference type="Gramene" id="ERM98005">
    <property type="protein sequence ID" value="ERM98005"/>
    <property type="gene ID" value="AMTR_s00120p00034870"/>
</dbReference>
<protein>
    <submittedName>
        <fullName evidence="1">Uncharacterized protein</fullName>
    </submittedName>
</protein>
<reference evidence="2" key="1">
    <citation type="journal article" date="2013" name="Science">
        <title>The Amborella genome and the evolution of flowering plants.</title>
        <authorList>
            <consortium name="Amborella Genome Project"/>
        </authorList>
    </citation>
    <scope>NUCLEOTIDE SEQUENCE [LARGE SCALE GENOMIC DNA]</scope>
</reference>
<evidence type="ECO:0000313" key="2">
    <source>
        <dbReference type="Proteomes" id="UP000017836"/>
    </source>
</evidence>
<accession>W1NSZ1</accession>